<comment type="caution">
    <text evidence="1">The sequence shown here is derived from an EMBL/GenBank/DDBJ whole genome shotgun (WGS) entry which is preliminary data.</text>
</comment>
<name>A0AAW0CY80_9AGAR</name>
<protein>
    <submittedName>
        <fullName evidence="1">Uncharacterized protein</fullName>
    </submittedName>
</protein>
<proteinExistence type="predicted"/>
<evidence type="ECO:0000313" key="1">
    <source>
        <dbReference type="EMBL" id="KAK7043460.1"/>
    </source>
</evidence>
<organism evidence="1 2">
    <name type="scientific">Favolaschia claudopus</name>
    <dbReference type="NCBI Taxonomy" id="2862362"/>
    <lineage>
        <taxon>Eukaryota</taxon>
        <taxon>Fungi</taxon>
        <taxon>Dikarya</taxon>
        <taxon>Basidiomycota</taxon>
        <taxon>Agaricomycotina</taxon>
        <taxon>Agaricomycetes</taxon>
        <taxon>Agaricomycetidae</taxon>
        <taxon>Agaricales</taxon>
        <taxon>Marasmiineae</taxon>
        <taxon>Mycenaceae</taxon>
        <taxon>Favolaschia</taxon>
    </lineage>
</organism>
<sequence length="227" mass="24952">MLMVVVVVVPPPRDATVAEPEEALKPGALSAKCAVVKLDIARGYFGELDDASKVDEKEKGKEQEMKEEEPLDGDALSAERAGKLCKKRMRLGDYSTSKKEYIIQSRFARFAIVFCTSRDLIHLSLSGDNETARLSVVHAFCTNFLLEFTVEEIEGIGQVFNQDSGAKREDYFVDFMSLTEHNMRPLHPPKPLPPLGGSVGTASRLVFEDLEADLGLGEFGVEGGEIV</sequence>
<dbReference type="EMBL" id="JAWWNJ010000012">
    <property type="protein sequence ID" value="KAK7043460.1"/>
    <property type="molecule type" value="Genomic_DNA"/>
</dbReference>
<evidence type="ECO:0000313" key="2">
    <source>
        <dbReference type="Proteomes" id="UP001362999"/>
    </source>
</evidence>
<keyword evidence="2" id="KW-1185">Reference proteome</keyword>
<accession>A0AAW0CY80</accession>
<reference evidence="1 2" key="1">
    <citation type="journal article" date="2024" name="J Genomics">
        <title>Draft genome sequencing and assembly of Favolaschia claudopus CIRM-BRFM 2984 isolated from oak limbs.</title>
        <authorList>
            <person name="Navarro D."/>
            <person name="Drula E."/>
            <person name="Chaduli D."/>
            <person name="Cazenave R."/>
            <person name="Ahrendt S."/>
            <person name="Wang J."/>
            <person name="Lipzen A."/>
            <person name="Daum C."/>
            <person name="Barry K."/>
            <person name="Grigoriev I.V."/>
            <person name="Favel A."/>
            <person name="Rosso M.N."/>
            <person name="Martin F."/>
        </authorList>
    </citation>
    <scope>NUCLEOTIDE SEQUENCE [LARGE SCALE GENOMIC DNA]</scope>
    <source>
        <strain evidence="1 2">CIRM-BRFM 2984</strain>
    </source>
</reference>
<dbReference type="Proteomes" id="UP001362999">
    <property type="component" value="Unassembled WGS sequence"/>
</dbReference>
<gene>
    <name evidence="1" type="ORF">R3P38DRAFT_2767071</name>
</gene>
<dbReference type="AlphaFoldDB" id="A0AAW0CY80"/>